<dbReference type="PROSITE" id="PS51918">
    <property type="entry name" value="RADICAL_SAM"/>
    <property type="match status" value="1"/>
</dbReference>
<comment type="function">
    <text evidence="1 9">Catalyzes the methylthiolation of N6-(dimethylallyl)adenosine (i(6)A), leading to the formation of 2-methylthio-N6-(dimethylallyl)adenosine (ms(2)i(6)A) at position 37 in tRNAs that read codons beginning with uridine.</text>
</comment>
<dbReference type="Pfam" id="PF01938">
    <property type="entry name" value="TRAM"/>
    <property type="match status" value="1"/>
</dbReference>
<keyword evidence="14" id="KW-1185">Reference proteome</keyword>
<keyword evidence="5 9" id="KW-0479">Metal-binding</keyword>
<dbReference type="InterPro" id="IPR023404">
    <property type="entry name" value="rSAM_horseshoe"/>
</dbReference>
<comment type="subcellular location">
    <subcellularLocation>
        <location evidence="9">Cytoplasm</location>
    </subcellularLocation>
</comment>
<feature type="binding site" evidence="9">
    <location>
        <position position="48"/>
    </location>
    <ligand>
        <name>[4Fe-4S] cluster</name>
        <dbReference type="ChEBI" id="CHEBI:49883"/>
        <label>1</label>
    </ligand>
</feature>
<accession>A0ABQ0E1E4</accession>
<dbReference type="Gene3D" id="2.40.50.140">
    <property type="entry name" value="Nucleic acid-binding proteins"/>
    <property type="match status" value="1"/>
</dbReference>
<dbReference type="SFLD" id="SFLDS00029">
    <property type="entry name" value="Radical_SAM"/>
    <property type="match status" value="1"/>
</dbReference>
<dbReference type="InterPro" id="IPR020612">
    <property type="entry name" value="Methylthiotransferase_CS"/>
</dbReference>
<evidence type="ECO:0000256" key="3">
    <source>
        <dbReference type="ARBA" id="ARBA00022679"/>
    </source>
</evidence>
<dbReference type="PROSITE" id="PS51449">
    <property type="entry name" value="MTTASE_N"/>
    <property type="match status" value="1"/>
</dbReference>
<keyword evidence="9" id="KW-0963">Cytoplasm</keyword>
<dbReference type="EMBL" id="BAAFSF010000001">
    <property type="protein sequence ID" value="GAB1251486.1"/>
    <property type="molecule type" value="Genomic_DNA"/>
</dbReference>
<dbReference type="RefSeq" id="WP_411915294.1">
    <property type="nucleotide sequence ID" value="NZ_BAAFSF010000001.1"/>
</dbReference>
<dbReference type="SFLD" id="SFLDF00413">
    <property type="entry name" value="CDK5RAP1"/>
    <property type="match status" value="1"/>
</dbReference>
<dbReference type="InterPro" id="IPR013848">
    <property type="entry name" value="Methylthiotransferase_N"/>
</dbReference>
<evidence type="ECO:0000259" key="10">
    <source>
        <dbReference type="PROSITE" id="PS50926"/>
    </source>
</evidence>
<feature type="domain" description="Radical SAM core" evidence="12">
    <location>
        <begin position="143"/>
        <end position="376"/>
    </location>
</feature>
<dbReference type="PANTHER" id="PTHR43020">
    <property type="entry name" value="CDK5 REGULATORY SUBUNIT-ASSOCIATED PROTEIN 1"/>
    <property type="match status" value="1"/>
</dbReference>
<dbReference type="InterPro" id="IPR002792">
    <property type="entry name" value="TRAM_dom"/>
</dbReference>
<feature type="binding site" evidence="9">
    <location>
        <position position="83"/>
    </location>
    <ligand>
        <name>[4Fe-4S] cluster</name>
        <dbReference type="ChEBI" id="CHEBI:49883"/>
        <label>1</label>
    </ligand>
</feature>
<evidence type="ECO:0000256" key="4">
    <source>
        <dbReference type="ARBA" id="ARBA00022691"/>
    </source>
</evidence>
<comment type="similarity">
    <text evidence="9">Belongs to the methylthiotransferase family. MiaB subfamily.</text>
</comment>
<evidence type="ECO:0000313" key="13">
    <source>
        <dbReference type="EMBL" id="GAB1251486.1"/>
    </source>
</evidence>
<dbReference type="SMART" id="SM00729">
    <property type="entry name" value="Elp3"/>
    <property type="match status" value="1"/>
</dbReference>
<dbReference type="InterPro" id="IPR038135">
    <property type="entry name" value="Methylthiotransferase_N_sf"/>
</dbReference>
<keyword evidence="9" id="KW-0819">tRNA processing</keyword>
<dbReference type="NCBIfam" id="TIGR00089">
    <property type="entry name" value="MiaB/RimO family radical SAM methylthiotransferase"/>
    <property type="match status" value="1"/>
</dbReference>
<sequence>MSQKVHIETYGCQMNVADTEVVAAILKTVGYDFTESPEEADVLLINTCSVRDNAEKRVIGRIENLQALRRKNGNPAIIGVLGCMAERVKERLLTEYGVDLVAGPDAYSDLPNMLSDVESGHKAINITLSKEETYRDVIPLKLPGLHISGFVSIMRGCDEFCSYCIVPFTRGRERSREPESIYREIEHMREVGYREVTLLGQKVNGYHYIGKDGAEVDFPDLLVAIHRIAPEMRIRFTSPHPIDMSDKLIHTMATYPKICAHIHLPVQSGSNAVLERMKRGYTREWYIDRVATLRKSIPHCGISTDIFCGFCGETEEDHADTLRLMEEIRFDSAFLFKYSERPSTYAARHYPDDVPESVKLRRLEELIALQNRLSLASNEADIGKTFEVLVEGVSKKSRDEYFGRTVTNKVVVFPKAQARIGSFVNVRIKSATQATLLGEI</sequence>
<dbReference type="Pfam" id="PF00919">
    <property type="entry name" value="UPF0004"/>
    <property type="match status" value="1"/>
</dbReference>
<feature type="binding site" evidence="9">
    <location>
        <position position="157"/>
    </location>
    <ligand>
        <name>[4Fe-4S] cluster</name>
        <dbReference type="ChEBI" id="CHEBI:49883"/>
        <label>2</label>
        <note>4Fe-4S-S-AdoMet</note>
    </ligand>
</feature>
<feature type="binding site" evidence="9">
    <location>
        <position position="12"/>
    </location>
    <ligand>
        <name>[4Fe-4S] cluster</name>
        <dbReference type="ChEBI" id="CHEBI:49883"/>
        <label>1</label>
    </ligand>
</feature>
<dbReference type="PANTHER" id="PTHR43020:SF2">
    <property type="entry name" value="MITOCHONDRIAL TRNA METHYLTHIOTRANSFERASE CDK5RAP1"/>
    <property type="match status" value="1"/>
</dbReference>
<keyword evidence="6 9" id="KW-0408">Iron</keyword>
<dbReference type="SFLD" id="SFLDG01061">
    <property type="entry name" value="methylthiotransferase"/>
    <property type="match status" value="1"/>
</dbReference>
<comment type="cofactor">
    <cofactor evidence="9">
        <name>[4Fe-4S] cluster</name>
        <dbReference type="ChEBI" id="CHEBI:49883"/>
    </cofactor>
    <text evidence="9">Binds 2 [4Fe-4S] clusters. One cluster is coordinated with 3 cysteines and an exchangeable S-adenosyl-L-methionine.</text>
</comment>
<evidence type="ECO:0000256" key="5">
    <source>
        <dbReference type="ARBA" id="ARBA00022723"/>
    </source>
</evidence>
<keyword evidence="7 9" id="KW-0411">Iron-sulfur</keyword>
<dbReference type="InterPro" id="IPR006463">
    <property type="entry name" value="MiaB_methiolase"/>
</dbReference>
<comment type="catalytic activity">
    <reaction evidence="9">
        <text>N(6)-dimethylallyladenosine(37) in tRNA + (sulfur carrier)-SH + AH2 + 2 S-adenosyl-L-methionine = 2-methylsulfanyl-N(6)-dimethylallyladenosine(37) in tRNA + (sulfur carrier)-H + 5'-deoxyadenosine + L-methionine + A + S-adenosyl-L-homocysteine + 2 H(+)</text>
        <dbReference type="Rhea" id="RHEA:37067"/>
        <dbReference type="Rhea" id="RHEA-COMP:10375"/>
        <dbReference type="Rhea" id="RHEA-COMP:10376"/>
        <dbReference type="Rhea" id="RHEA-COMP:14737"/>
        <dbReference type="Rhea" id="RHEA-COMP:14739"/>
        <dbReference type="ChEBI" id="CHEBI:13193"/>
        <dbReference type="ChEBI" id="CHEBI:15378"/>
        <dbReference type="ChEBI" id="CHEBI:17319"/>
        <dbReference type="ChEBI" id="CHEBI:17499"/>
        <dbReference type="ChEBI" id="CHEBI:29917"/>
        <dbReference type="ChEBI" id="CHEBI:57844"/>
        <dbReference type="ChEBI" id="CHEBI:57856"/>
        <dbReference type="ChEBI" id="CHEBI:59789"/>
        <dbReference type="ChEBI" id="CHEBI:64428"/>
        <dbReference type="ChEBI" id="CHEBI:74415"/>
        <dbReference type="ChEBI" id="CHEBI:74417"/>
        <dbReference type="EC" id="2.8.4.3"/>
    </reaction>
</comment>
<organism evidence="13 14">
    <name type="scientific">Porphyromonas miyakawae</name>
    <dbReference type="NCBI Taxonomy" id="3137470"/>
    <lineage>
        <taxon>Bacteria</taxon>
        <taxon>Pseudomonadati</taxon>
        <taxon>Bacteroidota</taxon>
        <taxon>Bacteroidia</taxon>
        <taxon>Bacteroidales</taxon>
        <taxon>Porphyromonadaceae</taxon>
        <taxon>Porphyromonas</taxon>
    </lineage>
</organism>
<feature type="domain" description="TRAM" evidence="10">
    <location>
        <begin position="379"/>
        <end position="440"/>
    </location>
</feature>
<evidence type="ECO:0000256" key="7">
    <source>
        <dbReference type="ARBA" id="ARBA00023014"/>
    </source>
</evidence>
<dbReference type="Gene3D" id="3.40.50.12160">
    <property type="entry name" value="Methylthiotransferase, N-terminal domain"/>
    <property type="match status" value="1"/>
</dbReference>
<gene>
    <name evidence="9 13" type="primary">miaB</name>
    <name evidence="13" type="ORF">Tsumi_05900</name>
</gene>
<comment type="subunit">
    <text evidence="9">Monomer.</text>
</comment>
<name>A0ABQ0E1E4_9PORP</name>
<reference evidence="13 14" key="1">
    <citation type="journal article" date="2025" name="Int. J. Syst. Evol. Microbiol.">
        <title>Desulfovibrio falkowii sp. nov., Porphyromonas miyakawae sp. nov., Mediterraneibacter flintii sp. nov. and Owariibacterium komagatae gen. nov., sp. nov., isolated from human faeces.</title>
        <authorList>
            <person name="Hamaguchi T."/>
            <person name="Ohara M."/>
            <person name="Hisatomi A."/>
            <person name="Sekiguchi K."/>
            <person name="Takeda J.I."/>
            <person name="Ueyama J."/>
            <person name="Ito M."/>
            <person name="Nishiwaki H."/>
            <person name="Ogi T."/>
            <person name="Hirayama M."/>
            <person name="Ohkuma M."/>
            <person name="Sakamoto M."/>
            <person name="Ohno K."/>
        </authorList>
    </citation>
    <scope>NUCLEOTIDE SEQUENCE [LARGE SCALE GENOMIC DNA]</scope>
    <source>
        <strain evidence="13 14">13CB11C</strain>
    </source>
</reference>
<feature type="binding site" evidence="9">
    <location>
        <position position="164"/>
    </location>
    <ligand>
        <name>[4Fe-4S] cluster</name>
        <dbReference type="ChEBI" id="CHEBI:49883"/>
        <label>2</label>
        <note>4Fe-4S-S-AdoMet</note>
    </ligand>
</feature>
<evidence type="ECO:0000256" key="2">
    <source>
        <dbReference type="ARBA" id="ARBA00022485"/>
    </source>
</evidence>
<dbReference type="NCBIfam" id="TIGR01574">
    <property type="entry name" value="miaB-methiolase"/>
    <property type="match status" value="1"/>
</dbReference>
<dbReference type="HAMAP" id="MF_01864">
    <property type="entry name" value="tRNA_metthiotr_MiaB"/>
    <property type="match status" value="1"/>
</dbReference>
<keyword evidence="3 9" id="KW-0808">Transferase</keyword>
<feature type="domain" description="MTTase N-terminal" evidence="11">
    <location>
        <begin position="3"/>
        <end position="119"/>
    </location>
</feature>
<dbReference type="InterPro" id="IPR005839">
    <property type="entry name" value="Methylthiotransferase"/>
</dbReference>
<keyword evidence="2 9" id="KW-0004">4Fe-4S</keyword>
<dbReference type="InterPro" id="IPR007197">
    <property type="entry name" value="rSAM"/>
</dbReference>
<keyword evidence="4 9" id="KW-0949">S-adenosyl-L-methionine</keyword>
<feature type="binding site" evidence="9">
    <location>
        <position position="161"/>
    </location>
    <ligand>
        <name>[4Fe-4S] cluster</name>
        <dbReference type="ChEBI" id="CHEBI:49883"/>
        <label>2</label>
        <note>4Fe-4S-S-AdoMet</note>
    </ligand>
</feature>
<dbReference type="Gene3D" id="3.80.30.20">
    <property type="entry name" value="tm_1862 like domain"/>
    <property type="match status" value="1"/>
</dbReference>
<dbReference type="InterPro" id="IPR012340">
    <property type="entry name" value="NA-bd_OB-fold"/>
</dbReference>
<dbReference type="Proteomes" id="UP001628220">
    <property type="component" value="Unassembled WGS sequence"/>
</dbReference>
<dbReference type="InterPro" id="IPR006638">
    <property type="entry name" value="Elp3/MiaA/NifB-like_rSAM"/>
</dbReference>
<evidence type="ECO:0000259" key="12">
    <source>
        <dbReference type="PROSITE" id="PS51918"/>
    </source>
</evidence>
<evidence type="ECO:0000313" key="14">
    <source>
        <dbReference type="Proteomes" id="UP001628220"/>
    </source>
</evidence>
<dbReference type="SFLD" id="SFLDG01082">
    <property type="entry name" value="B12-binding_domain_containing"/>
    <property type="match status" value="1"/>
</dbReference>
<dbReference type="CDD" id="cd01335">
    <property type="entry name" value="Radical_SAM"/>
    <property type="match status" value="1"/>
</dbReference>
<protein>
    <recommendedName>
        <fullName evidence="8 9">tRNA-2-methylthio-N(6)-dimethylallyladenosine synthase</fullName>
        <ecNumber evidence="8 9">2.8.4.3</ecNumber>
    </recommendedName>
    <alternativeName>
        <fullName evidence="9">(Dimethylallyl)adenosine tRNA methylthiotransferase MiaB</fullName>
    </alternativeName>
    <alternativeName>
        <fullName evidence="9">tRNA-i(6)A37 methylthiotransferase</fullName>
    </alternativeName>
</protein>
<dbReference type="EC" id="2.8.4.3" evidence="8 9"/>
<dbReference type="Pfam" id="PF04055">
    <property type="entry name" value="Radical_SAM"/>
    <property type="match status" value="1"/>
</dbReference>
<dbReference type="SUPFAM" id="SSF102114">
    <property type="entry name" value="Radical SAM enzymes"/>
    <property type="match status" value="1"/>
</dbReference>
<evidence type="ECO:0000256" key="8">
    <source>
        <dbReference type="ARBA" id="ARBA00033765"/>
    </source>
</evidence>
<proteinExistence type="inferred from homology"/>
<dbReference type="InterPro" id="IPR058240">
    <property type="entry name" value="rSAM_sf"/>
</dbReference>
<dbReference type="PROSITE" id="PS01278">
    <property type="entry name" value="MTTASE_RADICAL"/>
    <property type="match status" value="1"/>
</dbReference>
<evidence type="ECO:0000256" key="6">
    <source>
        <dbReference type="ARBA" id="ARBA00023004"/>
    </source>
</evidence>
<dbReference type="PROSITE" id="PS50926">
    <property type="entry name" value="TRAM"/>
    <property type="match status" value="1"/>
</dbReference>
<evidence type="ECO:0000259" key="11">
    <source>
        <dbReference type="PROSITE" id="PS51449"/>
    </source>
</evidence>
<dbReference type="SFLD" id="SFLDF00273">
    <property type="entry name" value="(dimethylallyl)adenosine_tRNA"/>
    <property type="match status" value="1"/>
</dbReference>
<comment type="caution">
    <text evidence="13">The sequence shown here is derived from an EMBL/GenBank/DDBJ whole genome shotgun (WGS) entry which is preliminary data.</text>
</comment>
<evidence type="ECO:0000256" key="1">
    <source>
        <dbReference type="ARBA" id="ARBA00003234"/>
    </source>
</evidence>
<evidence type="ECO:0000256" key="9">
    <source>
        <dbReference type="HAMAP-Rule" id="MF_01864"/>
    </source>
</evidence>